<gene>
    <name evidence="2" type="ORF">IQ276_19885</name>
</gene>
<dbReference type="Proteomes" id="UP000622533">
    <property type="component" value="Unassembled WGS sequence"/>
</dbReference>
<feature type="region of interest" description="Disordered" evidence="1">
    <location>
        <begin position="15"/>
        <end position="66"/>
    </location>
</feature>
<feature type="region of interest" description="Disordered" evidence="1">
    <location>
        <begin position="116"/>
        <end position="186"/>
    </location>
</feature>
<sequence>MKECIIQPKKTTTDSFSIPALRQTTRGFGSQSSGGSSQAALNTPLGHDISRIPLHRPQTKLTVNQPGDIYEQQADRMAQEVVGRLAEPGNPSSIQRQQMPQEEELQMKPLASSITPVMQRQEIPEEEEEELQMKSLDTSTLQRESVPEEEEELQMKSPFAIQRSSQSEDMNLDEEEEEEDEDPDEGRTVAEVIIDIIDQAELAEEAQSLGVDAENYKSLIIDLTTQMIRDSLTSDQNYGGITYLQRPLEYSSCYPAADRLAELLRLNNQALNADIYNGQNQQDLAAFVNDLTDDIRASADDNVIYNIACSYHGFAIIIRNGQAEHLQAFANENSLLESVRGQRTYTIDNLCTHLTGMVAVQANTRKAAAAKMGFNHVGIGLGANVFPNIRFDWACYQMADGTELRDAIQQKVDDNRAVLQDRYPAANAARDRLIQQAMAQLNRGRRGRRREEARGAVVRGGGVREGRGGRGRGTRR</sequence>
<feature type="region of interest" description="Disordered" evidence="1">
    <location>
        <begin position="84"/>
        <end position="104"/>
    </location>
</feature>
<evidence type="ECO:0000256" key="1">
    <source>
        <dbReference type="SAM" id="MobiDB-lite"/>
    </source>
</evidence>
<dbReference type="AlphaFoldDB" id="A0A8J6ZYW8"/>
<proteinExistence type="predicted"/>
<feature type="compositionally biased region" description="Low complexity" evidence="1">
    <location>
        <begin position="29"/>
        <end position="38"/>
    </location>
</feature>
<feature type="compositionally biased region" description="Polar residues" evidence="1">
    <location>
        <begin position="15"/>
        <end position="28"/>
    </location>
</feature>
<evidence type="ECO:0000313" key="3">
    <source>
        <dbReference type="Proteomes" id="UP000622533"/>
    </source>
</evidence>
<accession>A0A8J6ZYW8</accession>
<keyword evidence="3" id="KW-1185">Reference proteome</keyword>
<dbReference type="EMBL" id="JADEXS010000289">
    <property type="protein sequence ID" value="MBE9024604.1"/>
    <property type="molecule type" value="Genomic_DNA"/>
</dbReference>
<name>A0A8J6ZYW8_DESMC</name>
<feature type="region of interest" description="Disordered" evidence="1">
    <location>
        <begin position="442"/>
        <end position="476"/>
    </location>
</feature>
<dbReference type="RefSeq" id="WP_193919125.1">
    <property type="nucleotide sequence ID" value="NZ_JADEXS020000001.1"/>
</dbReference>
<comment type="caution">
    <text evidence="2">The sequence shown here is derived from an EMBL/GenBank/DDBJ whole genome shotgun (WGS) entry which is preliminary data.</text>
</comment>
<organism evidence="2 3">
    <name type="scientific">Desmonostoc muscorum LEGE 12446</name>
    <dbReference type="NCBI Taxonomy" id="1828758"/>
    <lineage>
        <taxon>Bacteria</taxon>
        <taxon>Bacillati</taxon>
        <taxon>Cyanobacteriota</taxon>
        <taxon>Cyanophyceae</taxon>
        <taxon>Nostocales</taxon>
        <taxon>Nostocaceae</taxon>
        <taxon>Desmonostoc</taxon>
    </lineage>
</organism>
<feature type="compositionally biased region" description="Polar residues" evidence="1">
    <location>
        <begin position="90"/>
        <end position="100"/>
    </location>
</feature>
<reference evidence="2" key="1">
    <citation type="submission" date="2020-10" db="EMBL/GenBank/DDBJ databases">
        <authorList>
            <person name="Castelo-Branco R."/>
            <person name="Eusebio N."/>
            <person name="Adriana R."/>
            <person name="Vieira A."/>
            <person name="Brugerolle De Fraissinette N."/>
            <person name="Rezende De Castro R."/>
            <person name="Schneider M.P."/>
            <person name="Vasconcelos V."/>
            <person name="Leao P.N."/>
        </authorList>
    </citation>
    <scope>NUCLEOTIDE SEQUENCE</scope>
    <source>
        <strain evidence="2">LEGE 12446</strain>
    </source>
</reference>
<feature type="compositionally biased region" description="Acidic residues" evidence="1">
    <location>
        <begin position="170"/>
        <end position="184"/>
    </location>
</feature>
<protein>
    <submittedName>
        <fullName evidence="2">Uncharacterized protein</fullName>
    </submittedName>
</protein>
<evidence type="ECO:0000313" key="2">
    <source>
        <dbReference type="EMBL" id="MBE9024604.1"/>
    </source>
</evidence>